<feature type="domain" description="Laminin N-terminal" evidence="28">
    <location>
        <begin position="236"/>
        <end position="484"/>
    </location>
</feature>
<dbReference type="Proteomes" id="UP001497382">
    <property type="component" value="Unassembled WGS sequence"/>
</dbReference>
<feature type="disulfide bond" evidence="23">
    <location>
        <begin position="1258"/>
        <end position="1270"/>
    </location>
</feature>
<dbReference type="Pfam" id="PF00887">
    <property type="entry name" value="ACBP"/>
    <property type="match status" value="1"/>
</dbReference>
<dbReference type="SMART" id="SM00248">
    <property type="entry name" value="ANK"/>
    <property type="match status" value="2"/>
</dbReference>
<evidence type="ECO:0000256" key="12">
    <source>
        <dbReference type="ARBA" id="ARBA00022869"/>
    </source>
</evidence>
<dbReference type="Gene3D" id="2.60.120.260">
    <property type="entry name" value="Galactose-binding domain-like"/>
    <property type="match status" value="1"/>
</dbReference>
<dbReference type="CDD" id="cd00110">
    <property type="entry name" value="LamG"/>
    <property type="match status" value="5"/>
</dbReference>
<evidence type="ECO:0000256" key="2">
    <source>
        <dbReference type="ARBA" id="ARBA00004302"/>
    </source>
</evidence>
<evidence type="ECO:0000256" key="9">
    <source>
        <dbReference type="ARBA" id="ARBA00022699"/>
    </source>
</evidence>
<dbReference type="SMART" id="SM00181">
    <property type="entry name" value="EGF"/>
    <property type="match status" value="8"/>
</dbReference>
<feature type="disulfide bond" evidence="23">
    <location>
        <begin position="1111"/>
        <end position="1123"/>
    </location>
</feature>
<dbReference type="PRINTS" id="PR00689">
    <property type="entry name" value="ACOABINDINGP"/>
</dbReference>
<organism evidence="30 31">
    <name type="scientific">Larinioides sclopetarius</name>
    <dbReference type="NCBI Taxonomy" id="280406"/>
    <lineage>
        <taxon>Eukaryota</taxon>
        <taxon>Metazoa</taxon>
        <taxon>Ecdysozoa</taxon>
        <taxon>Arthropoda</taxon>
        <taxon>Chelicerata</taxon>
        <taxon>Arachnida</taxon>
        <taxon>Araneae</taxon>
        <taxon>Araneomorphae</taxon>
        <taxon>Entelegynae</taxon>
        <taxon>Araneoidea</taxon>
        <taxon>Araneidae</taxon>
        <taxon>Larinioides</taxon>
    </lineage>
</organism>
<feature type="disulfide bond" evidence="23">
    <location>
        <begin position="1828"/>
        <end position="1837"/>
    </location>
</feature>
<feature type="domain" description="Laminin EGF-like" evidence="26">
    <location>
        <begin position="1258"/>
        <end position="1305"/>
    </location>
</feature>
<dbReference type="GO" id="GO:0007411">
    <property type="term" value="P:axon guidance"/>
    <property type="evidence" value="ECO:0007669"/>
    <property type="project" value="TreeGrafter"/>
</dbReference>
<evidence type="ECO:0000256" key="16">
    <source>
        <dbReference type="ARBA" id="ARBA00023157"/>
    </source>
</evidence>
<proteinExistence type="predicted"/>
<feature type="disulfide bond" evidence="23">
    <location>
        <begin position="1230"/>
        <end position="1239"/>
    </location>
</feature>
<comment type="subunit">
    <text evidence="20">Laminin is a complex glycoprotein, consisting of three different polypeptide chains (alpha, beta, gamma), which are bound to each other by disulfide bonds into a cross-shaped molecule comprising one long and three short arms with globules at each end.</text>
</comment>
<evidence type="ECO:0000256" key="21">
    <source>
        <dbReference type="PROSITE-ProRule" id="PRU00023"/>
    </source>
</evidence>
<evidence type="ECO:0000256" key="8">
    <source>
        <dbReference type="ARBA" id="ARBA00022656"/>
    </source>
</evidence>
<feature type="coiled-coil region" evidence="24">
    <location>
        <begin position="2384"/>
        <end position="2411"/>
    </location>
</feature>
<dbReference type="GO" id="GO:0009888">
    <property type="term" value="P:tissue development"/>
    <property type="evidence" value="ECO:0007669"/>
    <property type="project" value="TreeGrafter"/>
</dbReference>
<dbReference type="InterPro" id="IPR013320">
    <property type="entry name" value="ConA-like_dom_sf"/>
</dbReference>
<feature type="domain" description="Laminin EGF-like" evidence="26">
    <location>
        <begin position="1353"/>
        <end position="1399"/>
    </location>
</feature>
<dbReference type="FunFam" id="2.60.120.260:FF:000017">
    <property type="entry name" value="Laminin subunit alpha 2"/>
    <property type="match status" value="1"/>
</dbReference>
<dbReference type="GO" id="GO:0009887">
    <property type="term" value="P:animal organ morphogenesis"/>
    <property type="evidence" value="ECO:0007669"/>
    <property type="project" value="TreeGrafter"/>
</dbReference>
<evidence type="ECO:0000259" key="29">
    <source>
        <dbReference type="PROSITE" id="PS51228"/>
    </source>
</evidence>
<dbReference type="FunFam" id="2.10.25.10:FF:000065">
    <property type="entry name" value="Laminin subunit beta 1"/>
    <property type="match status" value="1"/>
</dbReference>
<feature type="disulfide bond" evidence="23">
    <location>
        <begin position="1375"/>
        <end position="1384"/>
    </location>
</feature>
<dbReference type="Pfam" id="PF00053">
    <property type="entry name" value="EGF_laminin"/>
    <property type="match status" value="13"/>
</dbReference>
<dbReference type="SMART" id="SM00282">
    <property type="entry name" value="LamG"/>
    <property type="match status" value="5"/>
</dbReference>
<feature type="disulfide bond" evidence="23">
    <location>
        <begin position="1211"/>
        <end position="1228"/>
    </location>
</feature>
<dbReference type="PANTHER" id="PTHR10574:SF436">
    <property type="entry name" value="LAMININ SUBUNIT ALPHA-2"/>
    <property type="match status" value="1"/>
</dbReference>
<keyword evidence="6" id="KW-0272">Extracellular matrix</keyword>
<keyword evidence="5" id="KW-0964">Secreted</keyword>
<dbReference type="FunFam" id="2.10.25.10:FF:000069">
    <property type="entry name" value="Laminin subunit alpha 1"/>
    <property type="match status" value="1"/>
</dbReference>
<dbReference type="PROSITE" id="PS51115">
    <property type="entry name" value="LAMININ_IVA"/>
    <property type="match status" value="2"/>
</dbReference>
<dbReference type="InterPro" id="IPR035984">
    <property type="entry name" value="Acyl-CoA-binding_sf"/>
</dbReference>
<dbReference type="InterPro" id="IPR000034">
    <property type="entry name" value="Laminin_IV"/>
</dbReference>
<gene>
    <name evidence="30" type="ORF">LARSCL_LOCUS2061</name>
</gene>
<evidence type="ECO:0000256" key="7">
    <source>
        <dbReference type="ARBA" id="ARBA00022537"/>
    </source>
</evidence>
<reference evidence="30 31" key="1">
    <citation type="submission" date="2024-04" db="EMBL/GenBank/DDBJ databases">
        <authorList>
            <person name="Rising A."/>
            <person name="Reimegard J."/>
            <person name="Sonavane S."/>
            <person name="Akerstrom W."/>
            <person name="Nylinder S."/>
            <person name="Hedman E."/>
            <person name="Kallberg Y."/>
        </authorList>
    </citation>
    <scope>NUCLEOTIDE SEQUENCE [LARGE SCALE GENOMIC DNA]</scope>
</reference>
<dbReference type="FunFam" id="2.10.25.10:FF:000090">
    <property type="entry name" value="laminin subunit alpha"/>
    <property type="match status" value="1"/>
</dbReference>
<evidence type="ECO:0000259" key="27">
    <source>
        <dbReference type="PROSITE" id="PS51115"/>
    </source>
</evidence>
<keyword evidence="16 23" id="KW-1015">Disulfide bond</keyword>
<dbReference type="InterPro" id="IPR014352">
    <property type="entry name" value="FERM/acyl-CoA-bd_prot_sf"/>
</dbReference>
<feature type="domain" description="Laminin EGF-like" evidence="26">
    <location>
        <begin position="1400"/>
        <end position="1457"/>
    </location>
</feature>
<dbReference type="PROSITE" id="PS50297">
    <property type="entry name" value="ANK_REP_REGION"/>
    <property type="match status" value="2"/>
</dbReference>
<keyword evidence="17" id="KW-0325">Glycoprotein</keyword>
<comment type="caution">
    <text evidence="23">Lacks conserved residue(s) required for the propagation of feature annotation.</text>
</comment>
<comment type="subcellular location">
    <subcellularLocation>
        <location evidence="2">Secreted</location>
        <location evidence="2">Extracellular space</location>
        <location evidence="2">Extracellular matrix</location>
        <location evidence="2">Basement membrane</location>
    </subcellularLocation>
    <subcellularLocation>
        <location evidence="1">Target cell membrane</location>
    </subcellularLocation>
</comment>
<feature type="disulfide bond" evidence="23">
    <location>
        <begin position="1132"/>
        <end position="1141"/>
    </location>
</feature>
<dbReference type="InterPro" id="IPR056863">
    <property type="entry name" value="LMN_ATRN_NET-like_EGF"/>
</dbReference>
<feature type="disulfide bond" evidence="23">
    <location>
        <begin position="1113"/>
        <end position="1130"/>
    </location>
</feature>
<dbReference type="SUPFAM" id="SSF47027">
    <property type="entry name" value="Acyl-CoA binding protein"/>
    <property type="match status" value="1"/>
</dbReference>
<keyword evidence="14" id="KW-0638">Presynaptic neurotoxin</keyword>
<feature type="disulfide bond" evidence="23">
    <location>
        <begin position="1260"/>
        <end position="1277"/>
    </location>
</feature>
<feature type="repeat" description="ANK" evidence="21">
    <location>
        <begin position="161"/>
        <end position="193"/>
    </location>
</feature>
<keyword evidence="12" id="KW-0084">Basement membrane</keyword>
<evidence type="ECO:0000256" key="4">
    <source>
        <dbReference type="ARBA" id="ARBA00022483"/>
    </source>
</evidence>
<dbReference type="Gene3D" id="2.60.120.200">
    <property type="match status" value="5"/>
</dbReference>
<feature type="domain" description="Laminin G" evidence="25">
    <location>
        <begin position="3012"/>
        <end position="3181"/>
    </location>
</feature>
<keyword evidence="31" id="KW-1185">Reference proteome</keyword>
<dbReference type="FunFam" id="2.10.25.10:FF:000094">
    <property type="entry name" value="Laminin subunit alpha-2"/>
    <property type="match status" value="1"/>
</dbReference>
<evidence type="ECO:0000256" key="14">
    <source>
        <dbReference type="ARBA" id="ARBA00023028"/>
    </source>
</evidence>
<dbReference type="GO" id="GO:0005201">
    <property type="term" value="F:extracellular matrix structural constituent"/>
    <property type="evidence" value="ECO:0007669"/>
    <property type="project" value="TreeGrafter"/>
</dbReference>
<evidence type="ECO:0000256" key="22">
    <source>
        <dbReference type="PROSITE-ProRule" id="PRU00122"/>
    </source>
</evidence>
<dbReference type="InterPro" id="IPR000582">
    <property type="entry name" value="Acyl-CoA-binding_protein"/>
</dbReference>
<feature type="disulfide bond" evidence="23">
    <location>
        <begin position="1724"/>
        <end position="1733"/>
    </location>
</feature>
<feature type="domain" description="Laminin G" evidence="25">
    <location>
        <begin position="2418"/>
        <end position="2608"/>
    </location>
</feature>
<feature type="repeat" description="ANK" evidence="21">
    <location>
        <begin position="194"/>
        <end position="226"/>
    </location>
</feature>
<keyword evidence="8" id="KW-0800">Toxin</keyword>
<dbReference type="FunFam" id="2.10.25.10:FF:000242">
    <property type="entry name" value="Laminin subunit alpha 1"/>
    <property type="match status" value="1"/>
</dbReference>
<dbReference type="Pfam" id="PF12796">
    <property type="entry name" value="Ank_2"/>
    <property type="match status" value="1"/>
</dbReference>
<dbReference type="PROSITE" id="PS50088">
    <property type="entry name" value="ANK_REPEAT"/>
    <property type="match status" value="2"/>
</dbReference>
<dbReference type="PROSITE" id="PS50027">
    <property type="entry name" value="EGF_LAM_2"/>
    <property type="match status" value="12"/>
</dbReference>
<dbReference type="GO" id="GO:0090729">
    <property type="term" value="F:toxin activity"/>
    <property type="evidence" value="ECO:0007669"/>
    <property type="project" value="UniProtKB-KW"/>
</dbReference>
<keyword evidence="13" id="KW-0130">Cell adhesion</keyword>
<dbReference type="SMART" id="SM00180">
    <property type="entry name" value="EGF_Lam"/>
    <property type="match status" value="17"/>
</dbReference>
<keyword evidence="9" id="KW-0528">Neurotoxin</keyword>
<evidence type="ECO:0000256" key="13">
    <source>
        <dbReference type="ARBA" id="ARBA00022889"/>
    </source>
</evidence>
<feature type="domain" description="Laminin EGF-like" evidence="26">
    <location>
        <begin position="1059"/>
        <end position="1110"/>
    </location>
</feature>
<feature type="disulfide bond" evidence="23">
    <location>
        <begin position="1428"/>
        <end position="1437"/>
    </location>
</feature>
<keyword evidence="19" id="KW-1053">Target membrane</keyword>
<feature type="disulfide bond" evidence="23">
    <location>
        <begin position="1083"/>
        <end position="1092"/>
    </location>
</feature>
<feature type="domain" description="Laminin EGF-like" evidence="26">
    <location>
        <begin position="1158"/>
        <end position="1208"/>
    </location>
</feature>
<sequence length="3367" mass="375219">MEDDDFLEGEDDALETSFKLATDFVTENASVMQQDELLYLYGRYKQATVGVCNEPMPGILKFKSRSKWSAWHELGNMTKEEAMKQYIEKVSKISPDWDAASRKENRKKSHFGPVNSTCQKTDVDLNEEAKTIFDFVKEGNLNRIKELISSNSSLKDCCDEGGLSLLHWACDRGLTQIADFLISVGTDINFQDKDGQTPLHYASSCGHEDVINLLLKKGAVTNIYDADGLSPADVAYKRGLFPSVHNLAANAIISTNATCGETGPELYCKLVEHVFMREPQCGLCDARSDLPEHRHPIINAIDGTNKWWQSPTLQNGKHFEWVTITLDLKQVFQIAYVIIKSAISPRPGNWILERSLDGLIYKPWQYYAINDAECWEAFGVPPTMGKPRYRSDSEVICTSYYSKLNPLEGGEIHTSLVSGRPGAEGPSDTLREFTTARYVRLRLEKIRTLNADLMTMQSRDPSKIDKSTTRRYFYSIKDISVGGQCVCYGHAKDCPLDPETNLFQCKCEHNTCGESCEQCCPLYQQKPWQPGSIIDGAVCEKCQCYGHADICFYDQTVADKKASLNINEEYEGGGVCIKCKHHTTGINCEQCEDGYYRPLGVERSDPTPCRRCRCAGPGVTGFCIKDDSFILEGVYPGDCICKEGFAGSKCNHCALGFKQYPICEPCPCSPAGTEGETTCEGRCICKKNVEGAHCEYCKYGHYNMDSENSDGCTPCYCSGITNRCRESDWGVKVISSLNGWRVTDLYGLHIVDPEYEGDYLKITNEAMLGFDHYYWMAPPEYIGKKLYSYGGDLRYVIGYTVIEDNGIQNDAPGIILESDPIRIGYYFGSRKVQGNITVTLPLQERPWSHLTAAGKRSRAVSKETFAAVMNNITRLLIRAKYHSDQMTGVLYSVEMEIADRWSSSIKKMQTVEMCECPLGYSGLSCEICEPGYRRVNDTLHKGVCQLCECNGHSTSCDPYTGYCLNCDHNTTGHHCEMCVEGFHGNPYRGTSEDCQPCACPLLNPENNFSPICRDIVTTDAVTDYICTACAIGYTGSKCERCAPGYFGTPGIPGGSCQPCDCTGNVDTTDPNYCDHITGQCLKCIGNTGGWNCNECLEGHYGNAYHHICKPCGCSPLGSESSICDRATGVCECKPKFVGRECDRCDYGFGNVELGCVPCRCNKTGTKGGNVDQCDPVTGKCDCKPGVFGLKCDTCLEGYYSFSENGCRWCGCDVNGAASIQCEDPSGQCICKPYVTGQNCSQCESNMWNLLSGKGCEDCRCNMTGSVNLACDELYGTCKCRPGVGGAKCDMCLHGYFGFSHTGCKKCEPCENSAHICDPITGACSCPPNTEGDFCQRCTSSSWGHDPIQGCKPCNCNSRGSVPDSVCDVENGNCLCLEGYEGRSCDKCRFSYYRFPNCLECRCRYDGTQGSQCTAEGLCQCEEDGQCPCKENVEGYKCDVCKRGTFGLSVDNPKGCYECFCFNRSKLCEQAEMVWSQIITPTREVQFELGNTPLGLSSHKFLLIPGTTGNVKLGISYTIKQPIYWMLPKEFLGEKTRSYNGILKFSIESRSSRRYPNPLLFKYPVVVLEGNARSLVHSPFLPISGGRYSVRFHEDQWTQYENPEVRVTRSLMMLVLQNVQHIMIRATEGADVKIARLKDVSMEIAVPLSPTPASPYVAVGIEVCTCPEEYGGLSCQDPGKGYYRKRKLNFENSTDLFDQIGISEPCPCNGRSETCDPETGHCLNCRKNTAGAFCDLCAKGFYGDPKTGVCNPCECPLVDNSFSDTCEGDIYDHNCTNCLPGYEGKHCERCSLGYYGVPTMPGGNCLPCNCNPYGSLDRVCDRMTGQCYCRRGIGGRDCTMCSARHILTDVGCKSCDDECIGPLLNDAEFLVESYLKYNVSSFAPPPWTPLLTSDNQTISLQKAISNYFHVLEIGSNISQNFESEFDFETLADLMYLRGRDVNIRGPHLAFNALEVKEDSEILYKMLDKIWTQISESVQHLQEQGSNLNFSNAAVAEKIAFAEIVLEDMRKRDIDEIRQEVEREMRKASQISEAVKNAIMNVSTFSLDEEKINNLTNLFSEFIHLIERKVRLTSVQSSVIVCDSREIEEKINRNLLQVENDRELANENLERASTFLTDALDAIQNVSYILEKVDPLQTLLENATDQLEYHRGILARLNPRYIQKFVVPSADHAEHLSQQATYLSNLFSATKTASQFPLLAAKVYDDIINLIESAEHIAKNAYTTADRAFYEADPKIQDSISNQAIVLRRKSKKLLISSTGAKEKVQGRQDILSNQRKTINHINEDINLIVSSLGDFKGDMDALPRNIGDRLHDSEDINKNIKDKMSALHSKIEMLTDDINTELYPKLDGLRIGSSAGLFNVTKTIDLAKGTINKAVKKANNVEMRVERVKTLNNQMQLSLRDLKNKILLARQKTSNIRISLSADSSGICVRSFRPEIEPTSTSSIVLHYSVKTDAKDSLLLFLGSSVTEDFMIVEMVNRKIRFIWNAGGGSQVIQHNLTIETNDEQLLKDDRWYKIEVNRFGNVATLSVKPTPFGQRSDPYSVTGASPAGYSKMDLDSDSFFYIGGTPKGYRVPRELKARNFAGCLSEVVLEGKKVGLWNFITNQGCDGCKEGAAEEADFTAYSFRGDGYAILPQIKRYKRRSYVVTLRFKTFDEDALLFFAPNIENGDFVSLELRDGYIVYQFNLGSQSRSVLKTDKKYNTGNWVRLAAERENLQGRLAVEDEYHDGQLPANSPSTMELQKSYLYYGGVPPNFTINLWSGITFQKFFGCMKDLQIDSTPLDLLQNSSFGVEASCKDAPQKSVGFRGSGFIEMPGVPLNQEASFSFSFQTMRDSAVLLLSTFDSGKNFESKRPDYYSVAIVNGFIEARFDGGNGEAVIESNKTYNDGSYHTVTVIKTHRKVVMRVDDEEVGSDRLPKGSKDIDAPPQRGLYFGGFREGIEYSSMLSTATHLFGTIKDVIFNNKILYFSNPVDFKGAGIGRTQKEWFGAEPPYAGIVQPLERCSEMASYNQEKRAVNFGDELFSHAKVPIGRKDFVHDFNVTFDLRTYYPNGLIALVKNGHISPVSHFAIMLLGGRAVINLYDRKARRVSNPSYLNDGNWHRISIIKIGRHLSFRVDDKKKPLTLKVRRRLTLRSPLYVGGVPEEMEAIHKVVMESFKGCIRDFHLNGKYLDIASGELQNVGHCFQTIEPGAYFSGDAYAIYANDFDLGIRLDIQMEFKTTRQNGLLLALSEGYGVPSIALEIDNGSIIISVLLGNEEKPFSAIRTFESSYYVCDGQWHMVTAQYAHKSVTLKVDLFDVTVGMSHTVPLEPNTASPLYIGGIPDNVPSGAAHNRNNFIGCLRNIAINDRRVEWIDMAARHNVLSNACPTF</sequence>
<dbReference type="SUPFAM" id="SSF48403">
    <property type="entry name" value="Ankyrin repeat"/>
    <property type="match status" value="1"/>
</dbReference>
<feature type="domain" description="Laminin EGF-like" evidence="26">
    <location>
        <begin position="947"/>
        <end position="996"/>
    </location>
</feature>
<dbReference type="Gene3D" id="1.25.40.20">
    <property type="entry name" value="Ankyrin repeat-containing domain"/>
    <property type="match status" value="1"/>
</dbReference>
<keyword evidence="18 23" id="KW-0424">Laminin EGF-like domain</keyword>
<dbReference type="Gene3D" id="2.10.25.10">
    <property type="entry name" value="Laminin"/>
    <property type="match status" value="13"/>
</dbReference>
<evidence type="ECO:0000256" key="10">
    <source>
        <dbReference type="ARBA" id="ARBA00022729"/>
    </source>
</evidence>
<dbReference type="PROSITE" id="PS01248">
    <property type="entry name" value="EGF_LAM_1"/>
    <property type="match status" value="7"/>
</dbReference>
<dbReference type="FunFam" id="2.10.25.10:FF:000130">
    <property type="entry name" value="Laminin subunit beta 1"/>
    <property type="match status" value="1"/>
</dbReference>
<feature type="disulfide bond" evidence="23">
    <location>
        <begin position="1809"/>
        <end position="1826"/>
    </location>
</feature>
<feature type="domain" description="Laminin EGF-like" evidence="26">
    <location>
        <begin position="1111"/>
        <end position="1157"/>
    </location>
</feature>
<dbReference type="PANTHER" id="PTHR10574">
    <property type="entry name" value="NETRIN/LAMININ-RELATED"/>
    <property type="match status" value="1"/>
</dbReference>
<evidence type="ECO:0000259" key="28">
    <source>
        <dbReference type="PROSITE" id="PS51117"/>
    </source>
</evidence>
<dbReference type="FunFam" id="2.10.25.10:FF:000033">
    <property type="entry name" value="Laminin subunit alpha 2"/>
    <property type="match status" value="1"/>
</dbReference>
<dbReference type="GO" id="GO:0005604">
    <property type="term" value="C:basement membrane"/>
    <property type="evidence" value="ECO:0007669"/>
    <property type="project" value="UniProtKB-SubCell"/>
</dbReference>
<dbReference type="SUPFAM" id="SSF57196">
    <property type="entry name" value="EGF/Laminin"/>
    <property type="match status" value="13"/>
</dbReference>
<dbReference type="Pfam" id="PF24973">
    <property type="entry name" value="EGF_LMN_ATRN"/>
    <property type="match status" value="2"/>
</dbReference>
<feature type="disulfide bond" evidence="23">
    <location>
        <begin position="1182"/>
        <end position="1191"/>
    </location>
</feature>
<evidence type="ECO:0000256" key="5">
    <source>
        <dbReference type="ARBA" id="ARBA00022525"/>
    </source>
</evidence>
<dbReference type="PROSITE" id="PS51117">
    <property type="entry name" value="LAMININ_NTER"/>
    <property type="match status" value="1"/>
</dbReference>
<dbReference type="GO" id="GO:0007155">
    <property type="term" value="P:cell adhesion"/>
    <property type="evidence" value="ECO:0007669"/>
    <property type="project" value="UniProtKB-KW"/>
</dbReference>
<feature type="domain" description="Laminin EGF-like" evidence="26">
    <location>
        <begin position="1209"/>
        <end position="1257"/>
    </location>
</feature>
<evidence type="ECO:0000256" key="19">
    <source>
        <dbReference type="ARBA" id="ARBA00023298"/>
    </source>
</evidence>
<evidence type="ECO:0000313" key="30">
    <source>
        <dbReference type="EMBL" id="CAL1264485.1"/>
    </source>
</evidence>
<evidence type="ECO:0000256" key="6">
    <source>
        <dbReference type="ARBA" id="ARBA00022530"/>
    </source>
</evidence>
<dbReference type="SMART" id="SM00281">
    <property type="entry name" value="LamB"/>
    <property type="match status" value="2"/>
</dbReference>
<dbReference type="InterPro" id="IPR036770">
    <property type="entry name" value="Ankyrin_rpt-contain_sf"/>
</dbReference>
<dbReference type="PROSITE" id="PS50025">
    <property type="entry name" value="LAM_G_DOMAIN"/>
    <property type="match status" value="5"/>
</dbReference>
<dbReference type="FunFam" id="2.10.25.10:FF:000082">
    <property type="entry name" value="Laminin subunit alpha 1"/>
    <property type="match status" value="1"/>
</dbReference>
<dbReference type="Pfam" id="PF00052">
    <property type="entry name" value="Laminin_B"/>
    <property type="match status" value="2"/>
</dbReference>
<evidence type="ECO:0000259" key="26">
    <source>
        <dbReference type="PROSITE" id="PS50027"/>
    </source>
</evidence>
<keyword evidence="21" id="KW-0040">ANK repeat</keyword>
<evidence type="ECO:0000256" key="11">
    <source>
        <dbReference type="ARBA" id="ARBA00022737"/>
    </source>
</evidence>
<evidence type="ECO:0000256" key="15">
    <source>
        <dbReference type="ARBA" id="ARBA00023054"/>
    </source>
</evidence>
<name>A0AAV1Z2N4_9ARAC</name>
<dbReference type="EMBL" id="CAXIEN010000013">
    <property type="protein sequence ID" value="CAL1264485.1"/>
    <property type="molecule type" value="Genomic_DNA"/>
</dbReference>
<evidence type="ECO:0000256" key="24">
    <source>
        <dbReference type="SAM" id="Coils"/>
    </source>
</evidence>
<feature type="domain" description="Laminin IV type A" evidence="27">
    <location>
        <begin position="1469"/>
        <end position="1662"/>
    </location>
</feature>
<feature type="disulfide bond" evidence="22">
    <location>
        <begin position="3337"/>
        <end position="3364"/>
    </location>
</feature>
<dbReference type="InterPro" id="IPR002049">
    <property type="entry name" value="LE_dom"/>
</dbReference>
<keyword evidence="15 24" id="KW-0175">Coiled coil</keyword>
<keyword evidence="10" id="KW-0732">Signal</keyword>
<feature type="disulfide bond" evidence="23">
    <location>
        <begin position="966"/>
        <end position="975"/>
    </location>
</feature>
<dbReference type="GO" id="GO:0044218">
    <property type="term" value="C:other organism cell membrane"/>
    <property type="evidence" value="ECO:0007669"/>
    <property type="project" value="UniProtKB-KW"/>
</dbReference>
<dbReference type="GO" id="GO:0000062">
    <property type="term" value="F:fatty-acyl-CoA binding"/>
    <property type="evidence" value="ECO:0007669"/>
    <property type="project" value="InterPro"/>
</dbReference>
<keyword evidence="11" id="KW-0677">Repeat</keyword>
<dbReference type="InterPro" id="IPR050440">
    <property type="entry name" value="Laminin/Netrin_ECM"/>
</dbReference>
<evidence type="ECO:0000313" key="31">
    <source>
        <dbReference type="Proteomes" id="UP001497382"/>
    </source>
</evidence>
<feature type="disulfide bond" evidence="23">
    <location>
        <begin position="1777"/>
        <end position="1786"/>
    </location>
</feature>
<comment type="caution">
    <text evidence="30">The sequence shown here is derived from an EMBL/GenBank/DDBJ whole genome shotgun (WGS) entry which is preliminary data.</text>
</comment>
<dbReference type="FunFam" id="2.10.25.10:FF:000074">
    <property type="entry name" value="Laminin subunit alpha"/>
    <property type="match status" value="1"/>
</dbReference>
<feature type="disulfide bond" evidence="23">
    <location>
        <begin position="1807"/>
        <end position="1819"/>
    </location>
</feature>
<dbReference type="Pfam" id="PF00054">
    <property type="entry name" value="Laminin_G_1"/>
    <property type="match status" value="2"/>
</dbReference>
<feature type="domain" description="Laminin EGF-like" evidence="26">
    <location>
        <begin position="1705"/>
        <end position="1751"/>
    </location>
</feature>
<feature type="domain" description="Laminin G" evidence="25">
    <location>
        <begin position="3186"/>
        <end position="3364"/>
    </location>
</feature>
<feature type="domain" description="Laminin IV type A" evidence="27">
    <location>
        <begin position="735"/>
        <end position="913"/>
    </location>
</feature>
<evidence type="ECO:0000256" key="1">
    <source>
        <dbReference type="ARBA" id="ARBA00004175"/>
    </source>
</evidence>
<evidence type="ECO:0000256" key="20">
    <source>
        <dbReference type="ARBA" id="ARBA00065619"/>
    </source>
</evidence>
<feature type="domain" description="Laminin G" evidence="25">
    <location>
        <begin position="2798"/>
        <end position="3000"/>
    </location>
</feature>
<dbReference type="Gene3D" id="2.170.300.10">
    <property type="entry name" value="Tie2 ligand-binding domain superfamily"/>
    <property type="match status" value="2"/>
</dbReference>
<dbReference type="SUPFAM" id="SSF49899">
    <property type="entry name" value="Concanavalin A-like lectins/glucanases"/>
    <property type="match status" value="5"/>
</dbReference>
<dbReference type="CDD" id="cd00055">
    <property type="entry name" value="EGF_Lam"/>
    <property type="match status" value="15"/>
</dbReference>
<accession>A0AAV1Z2N4</accession>
<dbReference type="SMART" id="SM00136">
    <property type="entry name" value="LamNT"/>
    <property type="match status" value="1"/>
</dbReference>
<feature type="domain" description="Laminin EGF-like" evidence="26">
    <location>
        <begin position="1807"/>
        <end position="1853"/>
    </location>
</feature>
<dbReference type="GO" id="GO:0006887">
    <property type="term" value="P:exocytosis"/>
    <property type="evidence" value="ECO:0007669"/>
    <property type="project" value="UniProtKB-KW"/>
</dbReference>
<feature type="disulfide bond" evidence="23">
    <location>
        <begin position="1279"/>
        <end position="1288"/>
    </location>
</feature>
<dbReference type="PRINTS" id="PR00011">
    <property type="entry name" value="EGFLAMININ"/>
</dbReference>
<dbReference type="GO" id="GO:0044231">
    <property type="term" value="C:host cell presynaptic membrane"/>
    <property type="evidence" value="ECO:0007669"/>
    <property type="project" value="UniProtKB-KW"/>
</dbReference>
<feature type="domain" description="Laminin G" evidence="25">
    <location>
        <begin position="2618"/>
        <end position="2793"/>
    </location>
</feature>
<keyword evidence="7" id="KW-0472">Membrane</keyword>
<dbReference type="FunFam" id="2.10.25.10:FF:000189">
    <property type="entry name" value="Laminin subunit alpha 2"/>
    <property type="match status" value="1"/>
</dbReference>
<keyword evidence="4" id="KW-0268">Exocytosis</keyword>
<feature type="disulfide bond" evidence="23">
    <location>
        <begin position="1209"/>
        <end position="1221"/>
    </location>
</feature>
<dbReference type="InterPro" id="IPR008211">
    <property type="entry name" value="Laminin_N"/>
</dbReference>
<protein>
    <recommendedName>
        <fullName evidence="3">Acyl-CoA-binding domain-containing protein 6</fullName>
    </recommendedName>
</protein>
<dbReference type="FunFam" id="2.10.25.10:FF:000106">
    <property type="entry name" value="Heparan sulfate proteoglycan 2"/>
    <property type="match status" value="1"/>
</dbReference>
<dbReference type="InterPro" id="IPR001791">
    <property type="entry name" value="Laminin_G"/>
</dbReference>
<dbReference type="Pfam" id="PF00055">
    <property type="entry name" value="Laminin_N"/>
    <property type="match status" value="1"/>
</dbReference>
<feature type="domain" description="Laminin EGF-like" evidence="26">
    <location>
        <begin position="1752"/>
        <end position="1806"/>
    </location>
</feature>
<dbReference type="Pfam" id="PF02210">
    <property type="entry name" value="Laminin_G_2"/>
    <property type="match status" value="3"/>
</dbReference>
<feature type="disulfide bond" evidence="23">
    <location>
        <begin position="685"/>
        <end position="694"/>
    </location>
</feature>
<keyword evidence="7" id="KW-1052">Target cell membrane</keyword>
<dbReference type="Gene3D" id="1.20.80.10">
    <property type="match status" value="1"/>
</dbReference>
<feature type="domain" description="ACB" evidence="29">
    <location>
        <begin position="14"/>
        <end position="99"/>
    </location>
</feature>
<dbReference type="InterPro" id="IPR002110">
    <property type="entry name" value="Ankyrin_rpt"/>
</dbReference>
<evidence type="ECO:0000256" key="17">
    <source>
        <dbReference type="ARBA" id="ARBA00023180"/>
    </source>
</evidence>
<feature type="domain" description="Laminin EGF-like" evidence="26">
    <location>
        <begin position="666"/>
        <end position="714"/>
    </location>
</feature>
<dbReference type="InterPro" id="IPR000742">
    <property type="entry name" value="EGF"/>
</dbReference>
<evidence type="ECO:0000256" key="23">
    <source>
        <dbReference type="PROSITE-ProRule" id="PRU00460"/>
    </source>
</evidence>
<feature type="disulfide bond" evidence="23">
    <location>
        <begin position="1400"/>
        <end position="1412"/>
    </location>
</feature>
<evidence type="ECO:0000256" key="3">
    <source>
        <dbReference type="ARBA" id="ARBA00018419"/>
    </source>
</evidence>
<dbReference type="PROSITE" id="PS51228">
    <property type="entry name" value="ACB_2"/>
    <property type="match status" value="1"/>
</dbReference>
<evidence type="ECO:0000259" key="25">
    <source>
        <dbReference type="PROSITE" id="PS50025"/>
    </source>
</evidence>
<evidence type="ECO:0000256" key="18">
    <source>
        <dbReference type="ARBA" id="ARBA00023292"/>
    </source>
</evidence>